<organism evidence="2">
    <name type="scientific">uncultured Caudovirales phage</name>
    <dbReference type="NCBI Taxonomy" id="2100421"/>
    <lineage>
        <taxon>Viruses</taxon>
        <taxon>Duplodnaviria</taxon>
        <taxon>Heunggongvirae</taxon>
        <taxon>Uroviricota</taxon>
        <taxon>Caudoviricetes</taxon>
        <taxon>Peduoviridae</taxon>
        <taxon>Maltschvirus</taxon>
        <taxon>Maltschvirus maltsch</taxon>
    </lineage>
</organism>
<feature type="compositionally biased region" description="Basic and acidic residues" evidence="1">
    <location>
        <begin position="46"/>
        <end position="58"/>
    </location>
</feature>
<reference evidence="2" key="1">
    <citation type="submission" date="2020-04" db="EMBL/GenBank/DDBJ databases">
        <authorList>
            <person name="Chiriac C."/>
            <person name="Salcher M."/>
            <person name="Ghai R."/>
            <person name="Kavagutti S V."/>
        </authorList>
    </citation>
    <scope>NUCLEOTIDE SEQUENCE</scope>
</reference>
<proteinExistence type="predicted"/>
<evidence type="ECO:0000313" key="2">
    <source>
        <dbReference type="EMBL" id="CAB4128612.1"/>
    </source>
</evidence>
<sequence>MLTCIYHPIDPCRYMEDDEADKLKETGVWFDTPVKARQYRERIENEIKQESIEAEKPLKNKRKGK</sequence>
<gene>
    <name evidence="2" type="ORF">UFOVP100_48</name>
</gene>
<name>A0A6J5L4Y3_9CAUD</name>
<dbReference type="EMBL" id="LR796229">
    <property type="protein sequence ID" value="CAB4128612.1"/>
    <property type="molecule type" value="Genomic_DNA"/>
</dbReference>
<feature type="region of interest" description="Disordered" evidence="1">
    <location>
        <begin position="46"/>
        <end position="65"/>
    </location>
</feature>
<protein>
    <submittedName>
        <fullName evidence="2">Uncharacterized protein</fullName>
    </submittedName>
</protein>
<accession>A0A6J5L4Y3</accession>
<evidence type="ECO:0000256" key="1">
    <source>
        <dbReference type="SAM" id="MobiDB-lite"/>
    </source>
</evidence>